<name>A0ACC0FPM6_9ERIC</name>
<evidence type="ECO:0000313" key="2">
    <source>
        <dbReference type="Proteomes" id="UP001060215"/>
    </source>
</evidence>
<keyword evidence="2" id="KW-1185">Reference proteome</keyword>
<dbReference type="EMBL" id="CM045770">
    <property type="protein sequence ID" value="KAI7990654.1"/>
    <property type="molecule type" value="Genomic_DNA"/>
</dbReference>
<sequence length="386" mass="42216">MPSPLYSDLNGDATVATMTVLLRHHHLFIIVNIERINKMVILERDGSSYPVHVVEDGDLLVNSMEGGDHCSVTYHESRNEDDDVGNIVADVAKNHVMANSKQINDVIVGEGHDHACNSVSVSMVNETGVALGICNHVEANRVHNIGLQISLLQKVEGNGRRAVAVVETSNEPNRLMRSLSDKDLIQPNISLEVVLDAAQADRHSKGSKNDKETLAGEKSPSEEVGDSDDELSPSEDEGEVFQSGALLLQIYYFALAPVMFVTMSLCALLCLTLLALVLIAMYNVWNLMSSYIPLWESVKIKSRIGLMIATLSHFLLIPTFYFTAKYGGEGQMLMLTSFLRLTSGHLTICIFTEAPIGSSVYASAITNKLIEVVNRQDVAIPPTSSY</sequence>
<evidence type="ECO:0000313" key="1">
    <source>
        <dbReference type="EMBL" id="KAI7990654.1"/>
    </source>
</evidence>
<comment type="caution">
    <text evidence="1">The sequence shown here is derived from an EMBL/GenBank/DDBJ whole genome shotgun (WGS) entry which is preliminary data.</text>
</comment>
<proteinExistence type="predicted"/>
<dbReference type="Proteomes" id="UP001060215">
    <property type="component" value="Chromosome 13"/>
</dbReference>
<reference evidence="1 2" key="1">
    <citation type="journal article" date="2022" name="Plant J.">
        <title>Chromosome-level genome of Camellia lanceoleosa provides a valuable resource for understanding genome evolution and self-incompatibility.</title>
        <authorList>
            <person name="Gong W."/>
            <person name="Xiao S."/>
            <person name="Wang L."/>
            <person name="Liao Z."/>
            <person name="Chang Y."/>
            <person name="Mo W."/>
            <person name="Hu G."/>
            <person name="Li W."/>
            <person name="Zhao G."/>
            <person name="Zhu H."/>
            <person name="Hu X."/>
            <person name="Ji K."/>
            <person name="Xiang X."/>
            <person name="Song Q."/>
            <person name="Yuan D."/>
            <person name="Jin S."/>
            <person name="Zhang L."/>
        </authorList>
    </citation>
    <scope>NUCLEOTIDE SEQUENCE [LARGE SCALE GENOMIC DNA]</scope>
    <source>
        <strain evidence="1">SQ_2022a</strain>
    </source>
</reference>
<protein>
    <submittedName>
        <fullName evidence="1">Equilibrative nucleotide transporter 5</fullName>
    </submittedName>
</protein>
<organism evidence="1 2">
    <name type="scientific">Camellia lanceoleosa</name>
    <dbReference type="NCBI Taxonomy" id="1840588"/>
    <lineage>
        <taxon>Eukaryota</taxon>
        <taxon>Viridiplantae</taxon>
        <taxon>Streptophyta</taxon>
        <taxon>Embryophyta</taxon>
        <taxon>Tracheophyta</taxon>
        <taxon>Spermatophyta</taxon>
        <taxon>Magnoliopsida</taxon>
        <taxon>eudicotyledons</taxon>
        <taxon>Gunneridae</taxon>
        <taxon>Pentapetalae</taxon>
        <taxon>asterids</taxon>
        <taxon>Ericales</taxon>
        <taxon>Theaceae</taxon>
        <taxon>Camellia</taxon>
    </lineage>
</organism>
<gene>
    <name evidence="1" type="ORF">LOK49_LG12G01936</name>
</gene>
<accession>A0ACC0FPM6</accession>